<dbReference type="AlphaFoldDB" id="B7BGR7"/>
<dbReference type="Proteomes" id="UP000005510">
    <property type="component" value="Unassembled WGS sequence"/>
</dbReference>
<dbReference type="STRING" id="537006.PRABACTJOHN_04266"/>
<dbReference type="HOGENOM" id="CLU_082049_1_2_10"/>
<name>B7BGR7_9BACT</name>
<evidence type="ECO:0000259" key="1">
    <source>
        <dbReference type="Pfam" id="PF13568"/>
    </source>
</evidence>
<evidence type="ECO:0000313" key="3">
    <source>
        <dbReference type="Proteomes" id="UP000005510"/>
    </source>
</evidence>
<protein>
    <submittedName>
        <fullName evidence="2">Outer membrane insertion signal domain protein</fullName>
    </submittedName>
</protein>
<dbReference type="InterPro" id="IPR025665">
    <property type="entry name" value="Beta-barrel_OMP_2"/>
</dbReference>
<feature type="domain" description="Outer membrane protein beta-barrel" evidence="1">
    <location>
        <begin position="25"/>
        <end position="232"/>
    </location>
</feature>
<reference evidence="2 3" key="1">
    <citation type="submission" date="2008-10" db="EMBL/GenBank/DDBJ databases">
        <title>Draft genome sequence of Parabacteroides johnsonii (DSM 18315).</title>
        <authorList>
            <person name="Sudarsanam P."/>
            <person name="Ley R."/>
            <person name="Guruge J."/>
            <person name="Turnbaugh P.J."/>
            <person name="Mahowald M."/>
            <person name="Liep D."/>
            <person name="Gordon J."/>
        </authorList>
    </citation>
    <scope>NUCLEOTIDE SEQUENCE [LARGE SCALE GENOMIC DNA]</scope>
    <source>
        <strain evidence="2 3">DSM 18315</strain>
    </source>
</reference>
<gene>
    <name evidence="2" type="ORF">PRABACTJOHN_04266</name>
</gene>
<comment type="caution">
    <text evidence="2">The sequence shown here is derived from an EMBL/GenBank/DDBJ whole genome shotgun (WGS) entry which is preliminary data.</text>
</comment>
<proteinExistence type="predicted"/>
<accession>B7BGR7</accession>
<reference evidence="2 3" key="2">
    <citation type="submission" date="2008-10" db="EMBL/GenBank/DDBJ databases">
        <authorList>
            <person name="Fulton L."/>
            <person name="Clifton S."/>
            <person name="Fulton B."/>
            <person name="Xu J."/>
            <person name="Minx P."/>
            <person name="Pepin K.H."/>
            <person name="Johnson M."/>
            <person name="Bhonagiri V."/>
            <person name="Nash W.E."/>
            <person name="Mardis E.R."/>
            <person name="Wilson R.K."/>
        </authorList>
    </citation>
    <scope>NUCLEOTIDE SEQUENCE [LARGE SCALE GENOMIC DNA]</scope>
    <source>
        <strain evidence="2 3">DSM 18315</strain>
    </source>
</reference>
<dbReference type="Pfam" id="PF13568">
    <property type="entry name" value="OMP_b-brl_2"/>
    <property type="match status" value="1"/>
</dbReference>
<evidence type="ECO:0000313" key="2">
    <source>
        <dbReference type="EMBL" id="EEC94370.1"/>
    </source>
</evidence>
<sequence>MQKREMKKFVLFVMLMMGVVSVSAQRWSLTPEVGMMAVKRGGDVYINEQKPTWNTRWKVGVGVEFAVRPDRFSLKSGLYYTQRGYSRHSILFGSVYPTTDDQSKPTFNESYYKTNRHFLQVPLMANLSFRLAENVRLNLAAGPYVAYSVGDKNIGKYNEYTPGYSGGYGSYGFNYYGGNGGYLYGDGWIGQGFSYESRTHDNPFDWGLSFQAGLEIGSCVMSVGYDASLGKEYDYDSVDLKYHTFSLSVGYKFKLGK</sequence>
<dbReference type="EMBL" id="ABYH01000419">
    <property type="protein sequence ID" value="EEC94370.1"/>
    <property type="molecule type" value="Genomic_DNA"/>
</dbReference>
<organism evidence="2 3">
    <name type="scientific">Parabacteroides johnsonii DSM 18315</name>
    <dbReference type="NCBI Taxonomy" id="537006"/>
    <lineage>
        <taxon>Bacteria</taxon>
        <taxon>Pseudomonadati</taxon>
        <taxon>Bacteroidota</taxon>
        <taxon>Bacteroidia</taxon>
        <taxon>Bacteroidales</taxon>
        <taxon>Tannerellaceae</taxon>
        <taxon>Parabacteroides</taxon>
    </lineage>
</organism>